<dbReference type="WBParaSite" id="ES5_v2.g12263.t1">
    <property type="protein sequence ID" value="ES5_v2.g12263.t1"/>
    <property type="gene ID" value="ES5_v2.g12263"/>
</dbReference>
<sequence length="229" mass="26234">MPRQRSIPSKTAYSAKNDSRTPTKSYQQYKRGFRSSNNKNFIPYGSGTSSYHKNSRHQNYYRPRFSNRRHYNNNNPFVPRSHHHIPSWNTRTKTPRLASSYSNNAVTYNREFGERRSNGYDHRHHASKRSRENQIPSPAPLVEQPLLASMDQSLTPSLIVNAAANYAPTASDQRHTPQVKSSDSETRQLSPESSMEIRESSNLDKNVCIGVLVQTLYSGPQLSKYISNM</sequence>
<accession>A0AC34F5B0</accession>
<name>A0AC34F5B0_9BILA</name>
<dbReference type="Proteomes" id="UP000887579">
    <property type="component" value="Unplaced"/>
</dbReference>
<protein>
    <submittedName>
        <fullName evidence="2">Uncharacterized protein</fullName>
    </submittedName>
</protein>
<evidence type="ECO:0000313" key="1">
    <source>
        <dbReference type="Proteomes" id="UP000887579"/>
    </source>
</evidence>
<reference evidence="2" key="1">
    <citation type="submission" date="2022-11" db="UniProtKB">
        <authorList>
            <consortium name="WormBaseParasite"/>
        </authorList>
    </citation>
    <scope>IDENTIFICATION</scope>
</reference>
<proteinExistence type="predicted"/>
<organism evidence="1 2">
    <name type="scientific">Panagrolaimus sp. ES5</name>
    <dbReference type="NCBI Taxonomy" id="591445"/>
    <lineage>
        <taxon>Eukaryota</taxon>
        <taxon>Metazoa</taxon>
        <taxon>Ecdysozoa</taxon>
        <taxon>Nematoda</taxon>
        <taxon>Chromadorea</taxon>
        <taxon>Rhabditida</taxon>
        <taxon>Tylenchina</taxon>
        <taxon>Panagrolaimomorpha</taxon>
        <taxon>Panagrolaimoidea</taxon>
        <taxon>Panagrolaimidae</taxon>
        <taxon>Panagrolaimus</taxon>
    </lineage>
</organism>
<evidence type="ECO:0000313" key="2">
    <source>
        <dbReference type="WBParaSite" id="ES5_v2.g12263.t1"/>
    </source>
</evidence>